<keyword evidence="2" id="KW-0813">Transport</keyword>
<dbReference type="EMBL" id="QMQV01000038">
    <property type="protein sequence ID" value="RLE49367.1"/>
    <property type="molecule type" value="Genomic_DNA"/>
</dbReference>
<evidence type="ECO:0000256" key="2">
    <source>
        <dbReference type="ARBA" id="ARBA00022448"/>
    </source>
</evidence>
<dbReference type="Proteomes" id="UP000272051">
    <property type="component" value="Unassembled WGS sequence"/>
</dbReference>
<accession>A0A497EWK9</accession>
<reference evidence="6 7" key="1">
    <citation type="submission" date="2018-06" db="EMBL/GenBank/DDBJ databases">
        <title>Extensive metabolic versatility and redundancy in microbially diverse, dynamic hydrothermal sediments.</title>
        <authorList>
            <person name="Dombrowski N."/>
            <person name="Teske A."/>
            <person name="Baker B.J."/>
        </authorList>
    </citation>
    <scope>NUCLEOTIDE SEQUENCE [LARGE SCALE GENOMIC DNA]</scope>
    <source>
        <strain evidence="5">B34_G17</strain>
        <strain evidence="4">B66_G16</strain>
    </source>
</reference>
<dbReference type="InterPro" id="IPR036079">
    <property type="entry name" value="ATPase_csu/dsu_sf"/>
</dbReference>
<protein>
    <recommendedName>
        <fullName evidence="8">V-type ATP synthase subunit C</fullName>
    </recommendedName>
</protein>
<dbReference type="PANTHER" id="PTHR38682">
    <property type="entry name" value="V-TYPE ATP SYNTHASE SUBUNIT C"/>
    <property type="match status" value="1"/>
</dbReference>
<evidence type="ECO:0000256" key="1">
    <source>
        <dbReference type="ARBA" id="ARBA00006709"/>
    </source>
</evidence>
<dbReference type="InterPro" id="IPR050873">
    <property type="entry name" value="V-ATPase_V0D/AC39_subunit"/>
</dbReference>
<evidence type="ECO:0008006" key="8">
    <source>
        <dbReference type="Google" id="ProtNLM"/>
    </source>
</evidence>
<organism evidence="5 6">
    <name type="scientific">Thermoproteota archaeon</name>
    <dbReference type="NCBI Taxonomy" id="2056631"/>
    <lineage>
        <taxon>Archaea</taxon>
        <taxon>Thermoproteota</taxon>
    </lineage>
</organism>
<dbReference type="Gene3D" id="1.20.1690.10">
    <property type="entry name" value="V-type ATP synthase subunit C domain"/>
    <property type="match status" value="2"/>
</dbReference>
<dbReference type="SUPFAM" id="SSF103486">
    <property type="entry name" value="V-type ATP synthase subunit C"/>
    <property type="match status" value="1"/>
</dbReference>
<gene>
    <name evidence="4" type="ORF">DRJ31_05125</name>
    <name evidence="5" type="ORF">DRJ33_05235</name>
</gene>
<name>A0A497EWK9_9CREN</name>
<evidence type="ECO:0000313" key="7">
    <source>
        <dbReference type="Proteomes" id="UP000278475"/>
    </source>
</evidence>
<comment type="similarity">
    <text evidence="1">Belongs to the V-ATPase V0D/AC39 subunit family.</text>
</comment>
<evidence type="ECO:0000313" key="5">
    <source>
        <dbReference type="EMBL" id="RLE51763.1"/>
    </source>
</evidence>
<dbReference type="InterPro" id="IPR035067">
    <property type="entry name" value="V-type_ATPase_csu/dsu"/>
</dbReference>
<comment type="caution">
    <text evidence="5">The sequence shown here is derived from an EMBL/GenBank/DDBJ whole genome shotgun (WGS) entry which is preliminary data.</text>
</comment>
<dbReference type="InterPro" id="IPR002843">
    <property type="entry name" value="ATPase_V0-cplx_csu/dsu"/>
</dbReference>
<dbReference type="AlphaFoldDB" id="A0A497EWK9"/>
<dbReference type="InterPro" id="IPR044911">
    <property type="entry name" value="V-type_ATPase_csu/dsu_dom_3"/>
</dbReference>
<dbReference type="GO" id="GO:0046961">
    <property type="term" value="F:proton-transporting ATPase activity, rotational mechanism"/>
    <property type="evidence" value="ECO:0007669"/>
    <property type="project" value="InterPro"/>
</dbReference>
<dbReference type="Pfam" id="PF01992">
    <property type="entry name" value="vATP-synt_AC39"/>
    <property type="match status" value="1"/>
</dbReference>
<dbReference type="Gene3D" id="1.10.132.50">
    <property type="entry name" value="ATP synthase (C/AC39) subunit, domain 3"/>
    <property type="match status" value="1"/>
</dbReference>
<evidence type="ECO:0000313" key="6">
    <source>
        <dbReference type="Proteomes" id="UP000272051"/>
    </source>
</evidence>
<dbReference type="PANTHER" id="PTHR38682:SF1">
    <property type="entry name" value="V-TYPE ATP SYNTHASE SUBUNIT C"/>
    <property type="match status" value="1"/>
</dbReference>
<proteinExistence type="inferred from homology"/>
<evidence type="ECO:0000313" key="4">
    <source>
        <dbReference type="EMBL" id="RLE49367.1"/>
    </source>
</evidence>
<keyword evidence="3" id="KW-0406">Ion transport</keyword>
<evidence type="ECO:0000256" key="3">
    <source>
        <dbReference type="ARBA" id="ARBA00023065"/>
    </source>
</evidence>
<sequence>MSKARQYAYVITQVSARKGVLIPKSLFLSLSEAGSLDELVSRLRDTRYAVELSELTPPITADKLEEAFMKSYARDVADALKHAPSKAKTFLEVLTRRFLYDNLKIVLKSKISKISAEEARSRLFNVEKLSPRAWNLTLRALEAENVEKALSIFSEIEEIEEAGSYAYELFKKFGLVAVIDAAIDKQFYLRLWKAYDKLDKLDKNKALRFLGFETDIYNLMTILRGSVWNIDVQVIRELLLQKFYELKDKEVEALLMEVKADKIVEKLASTRYRKFFDVNKPPEEAIREAEKKVRREEVLLANKAFIEPRFHFGTIMAYLKLKEIEVRNLIAASQGVEKGLSPQVIQENMTL</sequence>
<dbReference type="Proteomes" id="UP000278475">
    <property type="component" value="Unassembled WGS sequence"/>
</dbReference>
<dbReference type="EMBL" id="QMQX01000087">
    <property type="protein sequence ID" value="RLE51763.1"/>
    <property type="molecule type" value="Genomic_DNA"/>
</dbReference>